<dbReference type="CDD" id="cd02440">
    <property type="entry name" value="AdoMet_MTases"/>
    <property type="match status" value="1"/>
</dbReference>
<reference evidence="1 2" key="1">
    <citation type="journal article" date="2016" name="Int. J. Syst. Evol. Microbiol.">
        <title>Labrenzia salina sp. nov., isolated from the rhizosphere of the halophyte Arthrocnemum macrostachyum.</title>
        <authorList>
            <person name="Camacho M."/>
            <person name="Redondo-Gomez S."/>
            <person name="Rodriguez-Llorente I."/>
            <person name="Rohde M."/>
            <person name="Sproer C."/>
            <person name="Schumann P."/>
            <person name="Klenk H.P."/>
            <person name="Montero-Calasanz M.D.C."/>
        </authorList>
    </citation>
    <scope>NUCLEOTIDE SEQUENCE [LARGE SCALE GENOMIC DNA]</scope>
    <source>
        <strain evidence="1 2">DSM 29163</strain>
    </source>
</reference>
<dbReference type="SUPFAM" id="SSF53335">
    <property type="entry name" value="S-adenosyl-L-methionine-dependent methyltransferases"/>
    <property type="match status" value="1"/>
</dbReference>
<name>A0ABT3QVH5_9HYPH</name>
<dbReference type="Gene3D" id="3.40.50.150">
    <property type="entry name" value="Vaccinia Virus protein VP39"/>
    <property type="match status" value="1"/>
</dbReference>
<gene>
    <name evidence="1" type="ORF">ON753_00600</name>
</gene>
<keyword evidence="1" id="KW-0808">Transferase</keyword>
<dbReference type="Proteomes" id="UP001300261">
    <property type="component" value="Unassembled WGS sequence"/>
</dbReference>
<evidence type="ECO:0000313" key="2">
    <source>
        <dbReference type="Proteomes" id="UP001300261"/>
    </source>
</evidence>
<dbReference type="GO" id="GO:0008168">
    <property type="term" value="F:methyltransferase activity"/>
    <property type="evidence" value="ECO:0007669"/>
    <property type="project" value="UniProtKB-KW"/>
</dbReference>
<sequence length="271" mass="28850">MSLALWNHPVTADRYRHFTGRHDRYRRAARALVEAAAIAPGHRVLDFAAGIGCTALASLEQLGQSDVVTAVEAAEAMRLAGAVRTRDLPVNWCPATPAGQHYDRVICGAAIWALGPVADVVADLAGHVAPGGALAVSLPAAYLGEPDVPGGGSDPWLGRLPEVLAGMKLGKAPIDPLPPLNDLALTQAFADSGFSVIRTTLRQRLSQTAYCDWMTLPPVNDTLLGQLPPEDRIAVVGRAASSLDTASWRWEAWALYTGVRQEVQPLRISTD</sequence>
<dbReference type="InterPro" id="IPR029063">
    <property type="entry name" value="SAM-dependent_MTases_sf"/>
</dbReference>
<dbReference type="GO" id="GO:0032259">
    <property type="term" value="P:methylation"/>
    <property type="evidence" value="ECO:0007669"/>
    <property type="project" value="UniProtKB-KW"/>
</dbReference>
<protein>
    <submittedName>
        <fullName evidence="1">Methyltransferase domain-containing protein</fullName>
    </submittedName>
</protein>
<keyword evidence="2" id="KW-1185">Reference proteome</keyword>
<proteinExistence type="predicted"/>
<keyword evidence="1" id="KW-0489">Methyltransferase</keyword>
<dbReference type="RefSeq" id="WP_265960605.1">
    <property type="nucleotide sequence ID" value="NZ_JAPEVI010000001.1"/>
</dbReference>
<evidence type="ECO:0000313" key="1">
    <source>
        <dbReference type="EMBL" id="MCX2720909.1"/>
    </source>
</evidence>
<comment type="caution">
    <text evidence="1">The sequence shown here is derived from an EMBL/GenBank/DDBJ whole genome shotgun (WGS) entry which is preliminary data.</text>
</comment>
<dbReference type="EMBL" id="JAPEVI010000001">
    <property type="protein sequence ID" value="MCX2720909.1"/>
    <property type="molecule type" value="Genomic_DNA"/>
</dbReference>
<accession>A0ABT3QVH5</accession>
<organism evidence="1 2">
    <name type="scientific">Roseibium salinum</name>
    <dbReference type="NCBI Taxonomy" id="1604349"/>
    <lineage>
        <taxon>Bacteria</taxon>
        <taxon>Pseudomonadati</taxon>
        <taxon>Pseudomonadota</taxon>
        <taxon>Alphaproteobacteria</taxon>
        <taxon>Hyphomicrobiales</taxon>
        <taxon>Stappiaceae</taxon>
        <taxon>Roseibium</taxon>
    </lineage>
</organism>